<dbReference type="InterPro" id="IPR039532">
    <property type="entry name" value="TetR_C_Firmicutes"/>
</dbReference>
<dbReference type="PANTHER" id="PTHR43479">
    <property type="entry name" value="ACREF/ENVCD OPERON REPRESSOR-RELATED"/>
    <property type="match status" value="1"/>
</dbReference>
<organism evidence="4 5">
    <name type="scientific">Paenibacillus sacheonensis</name>
    <dbReference type="NCBI Taxonomy" id="742054"/>
    <lineage>
        <taxon>Bacteria</taxon>
        <taxon>Bacillati</taxon>
        <taxon>Bacillota</taxon>
        <taxon>Bacilli</taxon>
        <taxon>Bacillales</taxon>
        <taxon>Paenibacillaceae</taxon>
        <taxon>Paenibacillus</taxon>
    </lineage>
</organism>
<evidence type="ECO:0000313" key="4">
    <source>
        <dbReference type="EMBL" id="NBC72103.1"/>
    </source>
</evidence>
<protein>
    <submittedName>
        <fullName evidence="4">TetR family transcriptional regulator</fullName>
    </submittedName>
</protein>
<reference evidence="4 5" key="1">
    <citation type="submission" date="2020-01" db="EMBL/GenBank/DDBJ databases">
        <title>Paenibacillus soybeanensis sp. nov. isolated from the nodules of soybean (Glycine max(L.) Merr).</title>
        <authorList>
            <person name="Wang H."/>
        </authorList>
    </citation>
    <scope>NUCLEOTIDE SEQUENCE [LARGE SCALE GENOMIC DNA]</scope>
    <source>
        <strain evidence="4 5">DSM 23054</strain>
    </source>
</reference>
<dbReference type="Gene3D" id="1.10.357.10">
    <property type="entry name" value="Tetracycline Repressor, domain 2"/>
    <property type="match status" value="1"/>
</dbReference>
<dbReference type="Pfam" id="PF14278">
    <property type="entry name" value="TetR_C_8"/>
    <property type="match status" value="1"/>
</dbReference>
<keyword evidence="1 2" id="KW-0238">DNA-binding</keyword>
<dbReference type="AlphaFoldDB" id="A0A7X4YT97"/>
<name>A0A7X4YT97_9BACL</name>
<dbReference type="InterPro" id="IPR009057">
    <property type="entry name" value="Homeodomain-like_sf"/>
</dbReference>
<dbReference type="InterPro" id="IPR050624">
    <property type="entry name" value="HTH-type_Tx_Regulator"/>
</dbReference>
<accession>A0A7X4YT97</accession>
<dbReference type="Proteomes" id="UP000558113">
    <property type="component" value="Unassembled WGS sequence"/>
</dbReference>
<dbReference type="RefSeq" id="WP_161702743.1">
    <property type="nucleotide sequence ID" value="NZ_JAAAMU010000016.1"/>
</dbReference>
<sequence length="203" mass="23327">MTKVVHESDARTARSRSQLKSALLELLGEKPFSQIRTKEIAGRARIHRVTFYDHYAAKEDLLEELIDDVLTEYADIIESTPSNLIAQWPPMLLVKTIRQSIRHIGKHAEFYRILLLTNGVPDLTNRLHDQMSRSLHVSLGRMSTKHADIDYDLFIDWIIGGAIAIYKHWLQSGMKQTEEDIAKQMLRITLAAGQVFNPRRVIL</sequence>
<keyword evidence="5" id="KW-1185">Reference proteome</keyword>
<evidence type="ECO:0000313" key="5">
    <source>
        <dbReference type="Proteomes" id="UP000558113"/>
    </source>
</evidence>
<gene>
    <name evidence="4" type="ORF">GT003_24160</name>
</gene>
<dbReference type="EMBL" id="JAAAMU010000016">
    <property type="protein sequence ID" value="NBC72103.1"/>
    <property type="molecule type" value="Genomic_DNA"/>
</dbReference>
<feature type="domain" description="HTH tetR-type" evidence="3">
    <location>
        <begin position="13"/>
        <end position="73"/>
    </location>
</feature>
<dbReference type="OrthoDB" id="9810250at2"/>
<evidence type="ECO:0000256" key="2">
    <source>
        <dbReference type="PROSITE-ProRule" id="PRU00335"/>
    </source>
</evidence>
<proteinExistence type="predicted"/>
<feature type="DNA-binding region" description="H-T-H motif" evidence="2">
    <location>
        <begin position="36"/>
        <end position="55"/>
    </location>
</feature>
<evidence type="ECO:0000256" key="1">
    <source>
        <dbReference type="ARBA" id="ARBA00023125"/>
    </source>
</evidence>
<evidence type="ECO:0000259" key="3">
    <source>
        <dbReference type="PROSITE" id="PS50977"/>
    </source>
</evidence>
<dbReference type="PANTHER" id="PTHR43479:SF7">
    <property type="entry name" value="TETR-FAMILY TRANSCRIPTIONAL REGULATOR"/>
    <property type="match status" value="1"/>
</dbReference>
<dbReference type="InterPro" id="IPR001647">
    <property type="entry name" value="HTH_TetR"/>
</dbReference>
<dbReference type="PROSITE" id="PS50977">
    <property type="entry name" value="HTH_TETR_2"/>
    <property type="match status" value="1"/>
</dbReference>
<dbReference type="SUPFAM" id="SSF46689">
    <property type="entry name" value="Homeodomain-like"/>
    <property type="match status" value="1"/>
</dbReference>
<dbReference type="Pfam" id="PF00440">
    <property type="entry name" value="TetR_N"/>
    <property type="match status" value="1"/>
</dbReference>
<comment type="caution">
    <text evidence="4">The sequence shown here is derived from an EMBL/GenBank/DDBJ whole genome shotgun (WGS) entry which is preliminary data.</text>
</comment>
<dbReference type="GO" id="GO:0003677">
    <property type="term" value="F:DNA binding"/>
    <property type="evidence" value="ECO:0007669"/>
    <property type="project" value="UniProtKB-UniRule"/>
</dbReference>